<feature type="transmembrane region" description="Helical" evidence="8">
    <location>
        <begin position="219"/>
        <end position="241"/>
    </location>
</feature>
<accession>B9XKF4</accession>
<evidence type="ECO:0000256" key="5">
    <source>
        <dbReference type="ARBA" id="ARBA00022692"/>
    </source>
</evidence>
<keyword evidence="4" id="KW-1003">Cell membrane</keyword>
<keyword evidence="7 8" id="KW-0472">Membrane</keyword>
<dbReference type="AlphaFoldDB" id="B9XKF4"/>
<evidence type="ECO:0000256" key="1">
    <source>
        <dbReference type="ARBA" id="ARBA00004651"/>
    </source>
</evidence>
<comment type="subcellular location">
    <subcellularLocation>
        <location evidence="1">Cell membrane</location>
        <topology evidence="1">Multi-pass membrane protein</topology>
    </subcellularLocation>
</comment>
<dbReference type="Pfam" id="PF01594">
    <property type="entry name" value="AI-2E_transport"/>
    <property type="match status" value="2"/>
</dbReference>
<gene>
    <name evidence="9" type="ORF">Cflav_PD2613</name>
</gene>
<dbReference type="GO" id="GO:0055085">
    <property type="term" value="P:transmembrane transport"/>
    <property type="evidence" value="ECO:0007669"/>
    <property type="project" value="TreeGrafter"/>
</dbReference>
<proteinExistence type="inferred from homology"/>
<organism evidence="9 10">
    <name type="scientific">Pedosphaera parvula (strain Ellin514)</name>
    <dbReference type="NCBI Taxonomy" id="320771"/>
    <lineage>
        <taxon>Bacteria</taxon>
        <taxon>Pseudomonadati</taxon>
        <taxon>Verrucomicrobiota</taxon>
        <taxon>Pedosphaerae</taxon>
        <taxon>Pedosphaerales</taxon>
        <taxon>Pedosphaeraceae</taxon>
        <taxon>Pedosphaera</taxon>
    </lineage>
</organism>
<evidence type="ECO:0000256" key="7">
    <source>
        <dbReference type="ARBA" id="ARBA00023136"/>
    </source>
</evidence>
<comment type="caution">
    <text evidence="9">The sequence shown here is derived from an EMBL/GenBank/DDBJ whole genome shotgun (WGS) entry which is preliminary data.</text>
</comment>
<evidence type="ECO:0000256" key="4">
    <source>
        <dbReference type="ARBA" id="ARBA00022475"/>
    </source>
</evidence>
<evidence type="ECO:0000313" key="10">
    <source>
        <dbReference type="Proteomes" id="UP000003688"/>
    </source>
</evidence>
<evidence type="ECO:0000256" key="8">
    <source>
        <dbReference type="SAM" id="Phobius"/>
    </source>
</evidence>
<keyword evidence="6 8" id="KW-1133">Transmembrane helix</keyword>
<dbReference type="RefSeq" id="WP_007416297.1">
    <property type="nucleotide sequence ID" value="NZ_ABOX02000025.1"/>
</dbReference>
<feature type="transmembrane region" description="Helical" evidence="8">
    <location>
        <begin position="380"/>
        <end position="406"/>
    </location>
</feature>
<keyword evidence="5 8" id="KW-0812">Transmembrane</keyword>
<feature type="transmembrane region" description="Helical" evidence="8">
    <location>
        <begin position="76"/>
        <end position="98"/>
    </location>
</feature>
<protein>
    <recommendedName>
        <fullName evidence="11">Permease</fullName>
    </recommendedName>
</protein>
<dbReference type="PANTHER" id="PTHR21716">
    <property type="entry name" value="TRANSMEMBRANE PROTEIN"/>
    <property type="match status" value="1"/>
</dbReference>
<feature type="transmembrane region" description="Helical" evidence="8">
    <location>
        <begin position="307"/>
        <end position="334"/>
    </location>
</feature>
<dbReference type="GO" id="GO:0005886">
    <property type="term" value="C:plasma membrane"/>
    <property type="evidence" value="ECO:0007669"/>
    <property type="project" value="UniProtKB-SubCell"/>
</dbReference>
<dbReference type="EMBL" id="ABOX02000025">
    <property type="protein sequence ID" value="EEF59624.1"/>
    <property type="molecule type" value="Genomic_DNA"/>
</dbReference>
<feature type="transmembrane region" description="Helical" evidence="8">
    <location>
        <begin position="12"/>
        <end position="41"/>
    </location>
</feature>
<comment type="similarity">
    <text evidence="2">Belongs to the autoinducer-2 exporter (AI-2E) (TC 2.A.86) family.</text>
</comment>
<reference evidence="9 10" key="1">
    <citation type="journal article" date="2011" name="J. Bacteriol.">
        <title>Genome sequence of 'Pedosphaera parvula' Ellin514, an aerobic Verrucomicrobial isolate from pasture soil.</title>
        <authorList>
            <person name="Kant R."/>
            <person name="van Passel M.W."/>
            <person name="Sangwan P."/>
            <person name="Palva A."/>
            <person name="Lucas S."/>
            <person name="Copeland A."/>
            <person name="Lapidus A."/>
            <person name="Glavina Del Rio T."/>
            <person name="Dalin E."/>
            <person name="Tice H."/>
            <person name="Bruce D."/>
            <person name="Goodwin L."/>
            <person name="Pitluck S."/>
            <person name="Chertkov O."/>
            <person name="Larimer F.W."/>
            <person name="Land M.L."/>
            <person name="Hauser L."/>
            <person name="Brettin T.S."/>
            <person name="Detter J.C."/>
            <person name="Han S."/>
            <person name="de Vos W.M."/>
            <person name="Janssen P.H."/>
            <person name="Smidt H."/>
        </authorList>
    </citation>
    <scope>NUCLEOTIDE SEQUENCE [LARGE SCALE GENOMIC DNA]</scope>
    <source>
        <strain evidence="9 10">Ellin514</strain>
    </source>
</reference>
<evidence type="ECO:0008006" key="11">
    <source>
        <dbReference type="Google" id="ProtNLM"/>
    </source>
</evidence>
<dbReference type="OrthoDB" id="9793390at2"/>
<evidence type="ECO:0000256" key="6">
    <source>
        <dbReference type="ARBA" id="ARBA00022989"/>
    </source>
</evidence>
<feature type="transmembrane region" description="Helical" evidence="8">
    <location>
        <begin position="278"/>
        <end position="301"/>
    </location>
</feature>
<evidence type="ECO:0000313" key="9">
    <source>
        <dbReference type="EMBL" id="EEF59624.1"/>
    </source>
</evidence>
<dbReference type="InterPro" id="IPR002549">
    <property type="entry name" value="AI-2E-like"/>
</dbReference>
<keyword evidence="10" id="KW-1185">Reference proteome</keyword>
<keyword evidence="3" id="KW-0813">Transport</keyword>
<evidence type="ECO:0000256" key="2">
    <source>
        <dbReference type="ARBA" id="ARBA00009773"/>
    </source>
</evidence>
<feature type="transmembrane region" description="Helical" evidence="8">
    <location>
        <begin position="346"/>
        <end position="368"/>
    </location>
</feature>
<dbReference type="STRING" id="320771.Cflav_PD2613"/>
<name>B9XKF4_PEDPL</name>
<sequence length="436" mass="47539">MNFPPPTPRQAQVLWFALTAAAITVVMCLLVMLVWSVGWIVNALSGVLLPVAVALVLAYILDPVVEFFVRRRIPRLFSILLVFLLGVVIVTALLGSVVPGLVRETRKLVKDFPDTTHKLQSRFDHFLQTPLGHRLAMVWQHEASQGIAHAGKPGTESSSSATNMVAVTGTNNVESPTNNAALGKPKTIANSPVDEVIIPALTKAGMWTLEWITNQLSKVTTWVEFLIGFVLVPVYLFYFLLEKKGITRRWTDYLPIHESKAKQEIVFILSSFNDCMIVFFRGQVLVALCVGGLMTIAYLIMGLNYAVLLGAVIAVLGIVPYLGTITGLALALIVAAVQYGDWGHPLAVIAIVASVKLLEDFVIIPKIIGDRAGLHPLTIMVAVMVGTTLLGGFIGAVLAIPLTALLRTLMFRYIWKRRPATITAPEQALETEEIAS</sequence>
<dbReference type="Proteomes" id="UP000003688">
    <property type="component" value="Unassembled WGS sequence"/>
</dbReference>
<feature type="transmembrane region" description="Helical" evidence="8">
    <location>
        <begin position="47"/>
        <end position="69"/>
    </location>
</feature>
<dbReference type="PANTHER" id="PTHR21716:SF53">
    <property type="entry name" value="PERMEASE PERM-RELATED"/>
    <property type="match status" value="1"/>
</dbReference>
<evidence type="ECO:0000256" key="3">
    <source>
        <dbReference type="ARBA" id="ARBA00022448"/>
    </source>
</evidence>